<dbReference type="PIRSF" id="PIRSF000709">
    <property type="entry name" value="6PFK_2-Ptase"/>
    <property type="match status" value="1"/>
</dbReference>
<keyword evidence="5" id="KW-1185">Reference proteome</keyword>
<dbReference type="GO" id="GO:0009236">
    <property type="term" value="P:cobalamin biosynthetic process"/>
    <property type="evidence" value="ECO:0007669"/>
    <property type="project" value="UniProtKB-UniRule"/>
</dbReference>
<reference evidence="5" key="1">
    <citation type="submission" date="2011-10" db="EMBL/GenBank/DDBJ databases">
        <title>The complete genome of chromosome of Thermovirga lienii DSM 17291.</title>
        <authorList>
            <consortium name="US DOE Joint Genome Institute (JGI-PGF)"/>
            <person name="Lucas S."/>
            <person name="Copeland A."/>
            <person name="Lapidus A."/>
            <person name="Glavina del Rio T."/>
            <person name="Dalin E."/>
            <person name="Tice H."/>
            <person name="Bruce D."/>
            <person name="Goodwin L."/>
            <person name="Pitluck S."/>
            <person name="Peters L."/>
            <person name="Mikhailova N."/>
            <person name="Saunders E."/>
            <person name="Kyrpides N."/>
            <person name="Mavromatis K."/>
            <person name="Ivanova N."/>
            <person name="Last F.I."/>
            <person name="Brettin T."/>
            <person name="Detter J.C."/>
            <person name="Han C."/>
            <person name="Larimer F."/>
            <person name="Land M."/>
            <person name="Hauser L."/>
            <person name="Markowitz V."/>
            <person name="Cheng J.-F."/>
            <person name="Hugenholtz P."/>
            <person name="Woyke T."/>
            <person name="Wu D."/>
            <person name="Spring S."/>
            <person name="Schroeder M."/>
            <person name="Brambilla E.-M."/>
            <person name="Klenk H.-P."/>
            <person name="Eisen J.A."/>
        </authorList>
    </citation>
    <scope>NUCLEOTIDE SEQUENCE [LARGE SCALE GENOMIC DNA]</scope>
    <source>
        <strain evidence="5">ATCC BAA-1197 / DSM 17291 / Cas60314</strain>
    </source>
</reference>
<organism evidence="4 5">
    <name type="scientific">Thermovirga lienii (strain ATCC BAA-1197 / DSM 17291 / Cas60314)</name>
    <dbReference type="NCBI Taxonomy" id="580340"/>
    <lineage>
        <taxon>Bacteria</taxon>
        <taxon>Thermotogati</taxon>
        <taxon>Synergistota</taxon>
        <taxon>Synergistia</taxon>
        <taxon>Synergistales</taxon>
        <taxon>Thermovirgaceae</taxon>
        <taxon>Thermovirga</taxon>
    </lineage>
</organism>
<dbReference type="InterPro" id="IPR017578">
    <property type="entry name" value="Ribazole_CobC"/>
</dbReference>
<proteinExistence type="predicted"/>
<dbReference type="Gene3D" id="3.40.50.1240">
    <property type="entry name" value="Phosphoglycerate mutase-like"/>
    <property type="match status" value="1"/>
</dbReference>
<name>G7V9K0_THELD</name>
<dbReference type="SUPFAM" id="SSF53254">
    <property type="entry name" value="Phosphoglycerate mutase-like"/>
    <property type="match status" value="1"/>
</dbReference>
<evidence type="ECO:0000256" key="1">
    <source>
        <dbReference type="NCBIfam" id="TIGR03162"/>
    </source>
</evidence>
<dbReference type="KEGG" id="tli:Tlie_0817"/>
<evidence type="ECO:0000256" key="3">
    <source>
        <dbReference type="PIRSR" id="PIRSR613078-2"/>
    </source>
</evidence>
<dbReference type="Proteomes" id="UP000005868">
    <property type="component" value="Chromosome"/>
</dbReference>
<dbReference type="eggNOG" id="COG0406">
    <property type="taxonomic scope" value="Bacteria"/>
</dbReference>
<dbReference type="EC" id="3.1.3.73" evidence="1"/>
<feature type="binding site" evidence="3">
    <location>
        <begin position="7"/>
        <end position="14"/>
    </location>
    <ligand>
        <name>substrate</name>
    </ligand>
</feature>
<evidence type="ECO:0000313" key="4">
    <source>
        <dbReference type="EMBL" id="AER66550.1"/>
    </source>
</evidence>
<dbReference type="NCBIfam" id="TIGR03162">
    <property type="entry name" value="ribazole_cobC"/>
    <property type="match status" value="1"/>
</dbReference>
<accession>G7V9K0</accession>
<reference evidence="4 5" key="2">
    <citation type="journal article" date="2012" name="Stand. Genomic Sci.">
        <title>Genome sequence of the moderately thermophilic, amino-acid-degrading and sulfur-reducing bacterium Thermovirga lienii type strain (Cas60314(T)).</title>
        <authorList>
            <person name="Goker M."/>
            <person name="Saunders E."/>
            <person name="Lapidus A."/>
            <person name="Nolan M."/>
            <person name="Lucas S."/>
            <person name="Hammon N."/>
            <person name="Deshpande S."/>
            <person name="Cheng J.F."/>
            <person name="Han C."/>
            <person name="Tapia R."/>
            <person name="Goodwin L.A."/>
            <person name="Pitluck S."/>
            <person name="Liolios K."/>
            <person name="Mavromatis K."/>
            <person name="Pagani I."/>
            <person name="Ivanova N."/>
            <person name="Mikhailova N."/>
            <person name="Pati A."/>
            <person name="Chen A."/>
            <person name="Palaniappan K."/>
            <person name="Land M."/>
            <person name="Chang Y.J."/>
            <person name="Jeffries C.D."/>
            <person name="Brambilla E.M."/>
            <person name="Rohde M."/>
            <person name="Spring S."/>
            <person name="Detter J.C."/>
            <person name="Woyke T."/>
            <person name="Bristow J."/>
            <person name="Eisen J.A."/>
            <person name="Markowitz V."/>
            <person name="Hugenholtz P."/>
            <person name="Kyrpides N.C."/>
            <person name="Klenk H.P."/>
        </authorList>
    </citation>
    <scope>NUCLEOTIDE SEQUENCE [LARGE SCALE GENOMIC DNA]</scope>
    <source>
        <strain evidence="5">ATCC BAA-1197 / DSM 17291 / Cas60314</strain>
    </source>
</reference>
<dbReference type="STRING" id="580340.Tlie_0817"/>
<dbReference type="PANTHER" id="PTHR48100">
    <property type="entry name" value="BROAD-SPECIFICITY PHOSPHATASE YOR283W-RELATED"/>
    <property type="match status" value="1"/>
</dbReference>
<dbReference type="InterPro" id="IPR013078">
    <property type="entry name" value="His_Pase_superF_clade-1"/>
</dbReference>
<dbReference type="SMART" id="SM00855">
    <property type="entry name" value="PGAM"/>
    <property type="match status" value="1"/>
</dbReference>
<evidence type="ECO:0000256" key="2">
    <source>
        <dbReference type="PIRSR" id="PIRSR613078-1"/>
    </source>
</evidence>
<dbReference type="CDD" id="cd07067">
    <property type="entry name" value="HP_PGM_like"/>
    <property type="match status" value="1"/>
</dbReference>
<gene>
    <name evidence="4" type="ordered locus">Tlie_0817</name>
</gene>
<dbReference type="AlphaFoldDB" id="G7V9K0"/>
<feature type="binding site" evidence="3">
    <location>
        <position position="57"/>
    </location>
    <ligand>
        <name>substrate</name>
    </ligand>
</feature>
<dbReference type="InterPro" id="IPR029033">
    <property type="entry name" value="His_PPase_superfam"/>
</dbReference>
<dbReference type="OrthoDB" id="9781415at2"/>
<feature type="active site" description="Proton donor/acceptor" evidence="2">
    <location>
        <position position="81"/>
    </location>
</feature>
<sequence>MRFFLIRHGRTNWNSEGRYQGVIDVPLDEVGKKQAELLAKSLKCVTIDKVWSSPLSRAKETAWYISQEHGCPLEVHEGLTEISHGEWEGKYAHEVKALWPELYDLWYKEPQKVKMPSGETLEEVANRAKGALEFILGEGKDPVAVVTHDAVIKVLLCHFLELPLAKFWSFHVANCSVTMIERKGKEFCIYLLGERPWASNRYDWEKQAGL</sequence>
<evidence type="ECO:0000313" key="5">
    <source>
        <dbReference type="Proteomes" id="UP000005868"/>
    </source>
</evidence>
<dbReference type="HOGENOM" id="CLU_033323_8_4_0"/>
<dbReference type="EMBL" id="CP003096">
    <property type="protein sequence ID" value="AER66550.1"/>
    <property type="molecule type" value="Genomic_DNA"/>
</dbReference>
<dbReference type="InterPro" id="IPR050275">
    <property type="entry name" value="PGM_Phosphatase"/>
</dbReference>
<feature type="active site" description="Tele-phosphohistidine intermediate" evidence="2">
    <location>
        <position position="8"/>
    </location>
</feature>
<dbReference type="Pfam" id="PF00300">
    <property type="entry name" value="His_Phos_1"/>
    <property type="match status" value="1"/>
</dbReference>
<protein>
    <recommendedName>
        <fullName evidence="1">Alpha-ribazole phosphatase</fullName>
        <ecNumber evidence="1">3.1.3.73</ecNumber>
    </recommendedName>
</protein>
<dbReference type="GO" id="GO:0043755">
    <property type="term" value="F:alpha-ribazole phosphatase activity"/>
    <property type="evidence" value="ECO:0007669"/>
    <property type="project" value="UniProtKB-UniRule"/>
</dbReference>